<evidence type="ECO:0000256" key="1">
    <source>
        <dbReference type="ARBA" id="ARBA00022801"/>
    </source>
</evidence>
<dbReference type="PROSITE" id="PS51257">
    <property type="entry name" value="PROKAR_LIPOPROTEIN"/>
    <property type="match status" value="1"/>
</dbReference>
<organism evidence="3 4">
    <name type="scientific">Hymenobacter artigasi</name>
    <dbReference type="NCBI Taxonomy" id="2719616"/>
    <lineage>
        <taxon>Bacteria</taxon>
        <taxon>Pseudomonadati</taxon>
        <taxon>Bacteroidota</taxon>
        <taxon>Cytophagia</taxon>
        <taxon>Cytophagales</taxon>
        <taxon>Hymenobacteraceae</taxon>
        <taxon>Hymenobacter</taxon>
    </lineage>
</organism>
<dbReference type="Gene3D" id="2.60.120.260">
    <property type="entry name" value="Galactose-binding domain-like"/>
    <property type="match status" value="1"/>
</dbReference>
<dbReference type="EMBL" id="JAAVTK010000001">
    <property type="protein sequence ID" value="NKI87930.1"/>
    <property type="molecule type" value="Genomic_DNA"/>
</dbReference>
<keyword evidence="1" id="KW-0378">Hydrolase</keyword>
<keyword evidence="4" id="KW-1185">Reference proteome</keyword>
<evidence type="ECO:0000313" key="4">
    <source>
        <dbReference type="Proteomes" id="UP000717634"/>
    </source>
</evidence>
<proteinExistence type="predicted"/>
<dbReference type="SUPFAM" id="SSF49785">
    <property type="entry name" value="Galactose-binding domain-like"/>
    <property type="match status" value="1"/>
</dbReference>
<sequence>MRKNILNSLVVLAGTSLLLVSCSKDEDKVKGTLVTHNDFEAVLGWGGTADVSVNTEKAHSGKYSIKVGPQNEYAYTYSQTLGQMSPTKIKELTLSAWVWSPNAQASSTLVVSINHSTTVNTAVFYGGIDLSKEVTKYKTWQHVSKTFTLPDSVQSTNHLKCYLWRAGNSEAVYVDDMTLSVGE</sequence>
<dbReference type="Proteomes" id="UP000717634">
    <property type="component" value="Unassembled WGS sequence"/>
</dbReference>
<dbReference type="InterPro" id="IPR003305">
    <property type="entry name" value="CenC_carb-bd"/>
</dbReference>
<dbReference type="RefSeq" id="WP_168671561.1">
    <property type="nucleotide sequence ID" value="NZ_JAAVTK010000001.1"/>
</dbReference>
<dbReference type="InterPro" id="IPR008979">
    <property type="entry name" value="Galactose-bd-like_sf"/>
</dbReference>
<dbReference type="Pfam" id="PF02018">
    <property type="entry name" value="CBM_4_9"/>
    <property type="match status" value="1"/>
</dbReference>
<comment type="caution">
    <text evidence="3">The sequence shown here is derived from an EMBL/GenBank/DDBJ whole genome shotgun (WGS) entry which is preliminary data.</text>
</comment>
<accession>A0ABX1HD70</accession>
<evidence type="ECO:0000313" key="3">
    <source>
        <dbReference type="EMBL" id="NKI87930.1"/>
    </source>
</evidence>
<protein>
    <recommendedName>
        <fullName evidence="2">CBM-cenC domain-containing protein</fullName>
    </recommendedName>
</protein>
<name>A0ABX1HD70_9BACT</name>
<evidence type="ECO:0000259" key="2">
    <source>
        <dbReference type="Pfam" id="PF02018"/>
    </source>
</evidence>
<feature type="domain" description="CBM-cenC" evidence="2">
    <location>
        <begin position="33"/>
        <end position="153"/>
    </location>
</feature>
<reference evidence="3 4" key="1">
    <citation type="submission" date="2020-03" db="EMBL/GenBank/DDBJ databases">
        <title>Genomic Encyclopedia of Type Strains, Phase IV (KMG-V): Genome sequencing to study the core and pangenomes of soil and plant-associated prokaryotes.</title>
        <authorList>
            <person name="Whitman W."/>
        </authorList>
    </citation>
    <scope>NUCLEOTIDE SEQUENCE [LARGE SCALE GENOMIC DNA]</scope>
    <source>
        <strain evidence="3 4">1B</strain>
    </source>
</reference>
<gene>
    <name evidence="3" type="ORF">HBN54_000509</name>
</gene>